<evidence type="ECO:0000256" key="5">
    <source>
        <dbReference type="ARBA" id="ARBA00023065"/>
    </source>
</evidence>
<proteinExistence type="inferred from homology"/>
<dbReference type="InterPro" id="IPR013099">
    <property type="entry name" value="K_chnl_dom"/>
</dbReference>
<feature type="transmembrane region" description="Helical" evidence="9">
    <location>
        <begin position="265"/>
        <end position="288"/>
    </location>
</feature>
<keyword evidence="2 8" id="KW-0813">Transport</keyword>
<evidence type="ECO:0000256" key="9">
    <source>
        <dbReference type="SAM" id="Phobius"/>
    </source>
</evidence>
<reference evidence="11" key="1">
    <citation type="submission" date="2021-02" db="EMBL/GenBank/DDBJ databases">
        <authorList>
            <person name="Dougan E. K."/>
            <person name="Rhodes N."/>
            <person name="Thang M."/>
            <person name="Chan C."/>
        </authorList>
    </citation>
    <scope>NUCLEOTIDE SEQUENCE</scope>
</reference>
<comment type="caution">
    <text evidence="11">The sequence shown here is derived from an EMBL/GenBank/DDBJ whole genome shotgun (WGS) entry which is preliminary data.</text>
</comment>
<organism evidence="11 12">
    <name type="scientific">Polarella glacialis</name>
    <name type="common">Dinoflagellate</name>
    <dbReference type="NCBI Taxonomy" id="89957"/>
    <lineage>
        <taxon>Eukaryota</taxon>
        <taxon>Sar</taxon>
        <taxon>Alveolata</taxon>
        <taxon>Dinophyceae</taxon>
        <taxon>Suessiales</taxon>
        <taxon>Suessiaceae</taxon>
        <taxon>Polarella</taxon>
    </lineage>
</organism>
<dbReference type="GO" id="GO:0022841">
    <property type="term" value="F:potassium ion leak channel activity"/>
    <property type="evidence" value="ECO:0007669"/>
    <property type="project" value="TreeGrafter"/>
</dbReference>
<evidence type="ECO:0000256" key="4">
    <source>
        <dbReference type="ARBA" id="ARBA00022989"/>
    </source>
</evidence>
<feature type="transmembrane region" description="Helical" evidence="9">
    <location>
        <begin position="173"/>
        <end position="191"/>
    </location>
</feature>
<gene>
    <name evidence="11" type="ORF">PGLA2088_LOCUS39973</name>
</gene>
<dbReference type="EMBL" id="CAJNNW010033343">
    <property type="protein sequence ID" value="CAE8718241.1"/>
    <property type="molecule type" value="Genomic_DNA"/>
</dbReference>
<comment type="similarity">
    <text evidence="8">Belongs to the two pore domain potassium channel (TC 1.A.1.8) family.</text>
</comment>
<keyword evidence="4 9" id="KW-1133">Transmembrane helix</keyword>
<evidence type="ECO:0000256" key="3">
    <source>
        <dbReference type="ARBA" id="ARBA00022692"/>
    </source>
</evidence>
<dbReference type="PANTHER" id="PTHR11003">
    <property type="entry name" value="POTASSIUM CHANNEL, SUBFAMILY K"/>
    <property type="match status" value="1"/>
</dbReference>
<comment type="subcellular location">
    <subcellularLocation>
        <location evidence="1">Membrane</location>
        <topology evidence="1">Multi-pass membrane protein</topology>
    </subcellularLocation>
</comment>
<feature type="transmembrane region" description="Helical" evidence="9">
    <location>
        <begin position="149"/>
        <end position="167"/>
    </location>
</feature>
<name>A0A813L2X7_POLGL</name>
<dbReference type="Pfam" id="PF07885">
    <property type="entry name" value="Ion_trans_2"/>
    <property type="match status" value="2"/>
</dbReference>
<dbReference type="PANTHER" id="PTHR11003:SF291">
    <property type="entry name" value="IP11374P"/>
    <property type="match status" value="1"/>
</dbReference>
<dbReference type="GO" id="GO:0015271">
    <property type="term" value="F:outward rectifier potassium channel activity"/>
    <property type="evidence" value="ECO:0007669"/>
    <property type="project" value="TreeGrafter"/>
</dbReference>
<dbReference type="PRINTS" id="PR01333">
    <property type="entry name" value="2POREKCHANEL"/>
</dbReference>
<dbReference type="InterPro" id="IPR003280">
    <property type="entry name" value="2pore_dom_K_chnl"/>
</dbReference>
<accession>A0A813L2X7</accession>
<feature type="transmembrane region" description="Helical" evidence="9">
    <location>
        <begin position="203"/>
        <end position="221"/>
    </location>
</feature>
<sequence length="490" mass="54605">MRTCLLRSRRCVSDWRLSLARCWTSCRRSRRSSPFLVPTSQIWLGHSLPELRQTGRSSSSKEILVMSSSSYTQGASLSACRRTAAALLTDVPRNASVYALGDTVQLRVLSRVRFEEFGLRQKMELEIKDADYSASLESAFKRLGSVRTVGKFAMILCTYFALSIAVFTNLEGWSWTDCVYFASITLMTVGYGDVAPKQASSRFFLVAFVLISLMVVATSVGDFLETLVALEIKNEKASRVKKMQQSKKQVGIFDQDGLRYHWRRKFAWCLLSMGALIFSGALLAKLFLQDADTWTDAVYFSVATLTTIGYGDVVPVQNGSKLAVSFFCLFGVPLFAMTLGRIVEIAYGKAKKENMDVIVGGLTAEKFDSLIEFCDQLWRDGVYNSKPQESRREEITPFEFLCFILAKNKTVSPEEIKAIMANFTELDTDHSGKFERADVVEWTRRGSINPASLARLRSSESADGLGLPGSPLNSNRMISVEISRTAFGSA</sequence>
<keyword evidence="5 8" id="KW-0406">Ion transport</keyword>
<dbReference type="SUPFAM" id="SSF81324">
    <property type="entry name" value="Voltage-gated potassium channels"/>
    <property type="match status" value="2"/>
</dbReference>
<evidence type="ECO:0000256" key="2">
    <source>
        <dbReference type="ARBA" id="ARBA00022448"/>
    </source>
</evidence>
<dbReference type="GO" id="GO:0030322">
    <property type="term" value="P:stabilization of membrane potential"/>
    <property type="evidence" value="ECO:0007669"/>
    <property type="project" value="TreeGrafter"/>
</dbReference>
<evidence type="ECO:0000256" key="6">
    <source>
        <dbReference type="ARBA" id="ARBA00023136"/>
    </source>
</evidence>
<dbReference type="PROSITE" id="PS50042">
    <property type="entry name" value="CNMP_BINDING_3"/>
    <property type="match status" value="1"/>
</dbReference>
<protein>
    <recommendedName>
        <fullName evidence="10">Cyclic nucleotide-binding domain-containing protein</fullName>
    </recommendedName>
</protein>
<keyword evidence="3 8" id="KW-0812">Transmembrane</keyword>
<dbReference type="InterPro" id="IPR000595">
    <property type="entry name" value="cNMP-bd_dom"/>
</dbReference>
<feature type="transmembrane region" description="Helical" evidence="9">
    <location>
        <begin position="297"/>
        <end position="316"/>
    </location>
</feature>
<evidence type="ECO:0000256" key="8">
    <source>
        <dbReference type="RuleBase" id="RU003857"/>
    </source>
</evidence>
<evidence type="ECO:0000259" key="10">
    <source>
        <dbReference type="PROSITE" id="PS50042"/>
    </source>
</evidence>
<evidence type="ECO:0000313" key="11">
    <source>
        <dbReference type="EMBL" id="CAE8718241.1"/>
    </source>
</evidence>
<keyword evidence="6 9" id="KW-0472">Membrane</keyword>
<dbReference type="Proteomes" id="UP000626109">
    <property type="component" value="Unassembled WGS sequence"/>
</dbReference>
<dbReference type="AlphaFoldDB" id="A0A813L2X7"/>
<keyword evidence="7 8" id="KW-0407">Ion channel</keyword>
<evidence type="ECO:0000256" key="1">
    <source>
        <dbReference type="ARBA" id="ARBA00004141"/>
    </source>
</evidence>
<feature type="transmembrane region" description="Helical" evidence="9">
    <location>
        <begin position="322"/>
        <end position="343"/>
    </location>
</feature>
<evidence type="ECO:0000256" key="7">
    <source>
        <dbReference type="ARBA" id="ARBA00023303"/>
    </source>
</evidence>
<evidence type="ECO:0000313" key="12">
    <source>
        <dbReference type="Proteomes" id="UP000626109"/>
    </source>
</evidence>
<dbReference type="GO" id="GO:0005886">
    <property type="term" value="C:plasma membrane"/>
    <property type="evidence" value="ECO:0007669"/>
    <property type="project" value="TreeGrafter"/>
</dbReference>
<feature type="domain" description="Cyclic nucleotide-binding" evidence="10">
    <location>
        <begin position="86"/>
        <end position="117"/>
    </location>
</feature>
<dbReference type="Gene3D" id="1.10.287.70">
    <property type="match status" value="2"/>
</dbReference>